<name>A0A5C7FFD1_9BACT</name>
<dbReference type="GO" id="GO:0016787">
    <property type="term" value="F:hydrolase activity"/>
    <property type="evidence" value="ECO:0007669"/>
    <property type="project" value="UniProtKB-KW"/>
</dbReference>
<dbReference type="Pfam" id="PF00561">
    <property type="entry name" value="Abhydrolase_1"/>
    <property type="match status" value="1"/>
</dbReference>
<dbReference type="EMBL" id="VOXD01000010">
    <property type="protein sequence ID" value="TXF89906.1"/>
    <property type="molecule type" value="Genomic_DNA"/>
</dbReference>
<proteinExistence type="predicted"/>
<dbReference type="Proteomes" id="UP000321907">
    <property type="component" value="Unassembled WGS sequence"/>
</dbReference>
<dbReference type="InterPro" id="IPR000639">
    <property type="entry name" value="Epox_hydrolase-like"/>
</dbReference>
<dbReference type="InterPro" id="IPR029058">
    <property type="entry name" value="AB_hydrolase_fold"/>
</dbReference>
<feature type="domain" description="AB hydrolase-1" evidence="2">
    <location>
        <begin position="13"/>
        <end position="241"/>
    </location>
</feature>
<protein>
    <submittedName>
        <fullName evidence="3">Alpha/beta fold hydrolase</fullName>
    </submittedName>
</protein>
<evidence type="ECO:0000256" key="1">
    <source>
        <dbReference type="ARBA" id="ARBA00022801"/>
    </source>
</evidence>
<evidence type="ECO:0000313" key="4">
    <source>
        <dbReference type="Proteomes" id="UP000321907"/>
    </source>
</evidence>
<dbReference type="PRINTS" id="PR00111">
    <property type="entry name" value="ABHYDROLASE"/>
</dbReference>
<organism evidence="3 4">
    <name type="scientific">Neolewinella aurantiaca</name>
    <dbReference type="NCBI Taxonomy" id="2602767"/>
    <lineage>
        <taxon>Bacteria</taxon>
        <taxon>Pseudomonadati</taxon>
        <taxon>Bacteroidota</taxon>
        <taxon>Saprospiria</taxon>
        <taxon>Saprospirales</taxon>
        <taxon>Lewinellaceae</taxon>
        <taxon>Neolewinella</taxon>
    </lineage>
</organism>
<reference evidence="3 4" key="1">
    <citation type="submission" date="2019-08" db="EMBL/GenBank/DDBJ databases">
        <title>Lewinella sp. strain SSH13 Genome sequencing and assembly.</title>
        <authorList>
            <person name="Kim I."/>
        </authorList>
    </citation>
    <scope>NUCLEOTIDE SEQUENCE [LARGE SCALE GENOMIC DNA]</scope>
    <source>
        <strain evidence="3 4">SSH13</strain>
    </source>
</reference>
<dbReference type="PANTHER" id="PTHR46118">
    <property type="entry name" value="PROTEIN ABHD11"/>
    <property type="match status" value="1"/>
</dbReference>
<dbReference type="SUPFAM" id="SSF53474">
    <property type="entry name" value="alpha/beta-Hydrolases"/>
    <property type="match status" value="1"/>
</dbReference>
<dbReference type="Gene3D" id="3.40.50.1820">
    <property type="entry name" value="alpha/beta hydrolase"/>
    <property type="match status" value="1"/>
</dbReference>
<comment type="caution">
    <text evidence="3">The sequence shown here is derived from an EMBL/GenBank/DDBJ whole genome shotgun (WGS) entry which is preliminary data.</text>
</comment>
<dbReference type="OrthoDB" id="9808398at2"/>
<dbReference type="PANTHER" id="PTHR46118:SF4">
    <property type="entry name" value="PROTEIN ABHD11"/>
    <property type="match status" value="1"/>
</dbReference>
<dbReference type="PRINTS" id="PR00412">
    <property type="entry name" value="EPOXHYDRLASE"/>
</dbReference>
<keyword evidence="1 3" id="KW-0378">Hydrolase</keyword>
<evidence type="ECO:0000259" key="2">
    <source>
        <dbReference type="Pfam" id="PF00561"/>
    </source>
</evidence>
<gene>
    <name evidence="3" type="ORF">FUA23_08075</name>
</gene>
<dbReference type="AlphaFoldDB" id="A0A5C7FFD1"/>
<sequence>MLNHKTYGSGPDLVILHGLFGMLDNWSTLARRWAETYTVTLVDLRNHGRSFHSDEMSYELMAEDIAALLEEQGIDQCYLMGHSMGGKVAMQTALSYPDLVEKLIVVDITPRKYRPGHNDVFAALEAFDPGKVSDRKEAGRLMDQYMPIPGVQLFLLKNLARNPEGGYKWRMNLPVIKASYDKLIGPVGNLGDVYEEPALFIRGGNSGYVQNDDVELIDILFPQATVKTIAGAGHWVHAEKPDELFAEVSAFLAG</sequence>
<keyword evidence="4" id="KW-1185">Reference proteome</keyword>
<evidence type="ECO:0000313" key="3">
    <source>
        <dbReference type="EMBL" id="TXF89906.1"/>
    </source>
</evidence>
<accession>A0A5C7FFD1</accession>
<dbReference type="RefSeq" id="WP_147930226.1">
    <property type="nucleotide sequence ID" value="NZ_VOXD01000010.1"/>
</dbReference>
<dbReference type="InterPro" id="IPR000073">
    <property type="entry name" value="AB_hydrolase_1"/>
</dbReference>